<proteinExistence type="predicted"/>
<dbReference type="EMBL" id="PXWG01000009">
    <property type="protein sequence ID" value="PSJ29556.1"/>
    <property type="molecule type" value="Genomic_DNA"/>
</dbReference>
<evidence type="ECO:0000313" key="2">
    <source>
        <dbReference type="Proteomes" id="UP000242427"/>
    </source>
</evidence>
<gene>
    <name evidence="1" type="ORF">B7P34_06725</name>
</gene>
<evidence type="ECO:0000313" key="1">
    <source>
        <dbReference type="EMBL" id="PSJ29556.1"/>
    </source>
</evidence>
<comment type="caution">
    <text evidence="1">The sequence shown here is derived from an EMBL/GenBank/DDBJ whole genome shotgun (WGS) entry which is preliminary data.</text>
</comment>
<dbReference type="AlphaFoldDB" id="A0A9X7JTQ7"/>
<dbReference type="InterPro" id="IPR058154">
    <property type="entry name" value="Bxb1_TTP-like"/>
</dbReference>
<keyword evidence="2" id="KW-1185">Reference proteome</keyword>
<accession>A0A9X7JTQ7</accession>
<sequence length="200" mass="21400">MVQITRAADLAMVGANGGGWVAPLGTPGPTTLGTPPAPWSGLGAISDDGLKYGVDEDIKSFQPWGVTSAFRTQITKSVRTFGLTLWETNSLIVKSIMFRIPVGDLVAGQDGTARFAETASPSPDRRSWYFLVADGDTMSGFYVPAGEVTDRSDVQYKSEEMAGYDIKITAYPDASNNTVYHVFSMKAPTAPKENPPAPKT</sequence>
<dbReference type="OrthoDB" id="4216991at2"/>
<dbReference type="Pfam" id="PF25681">
    <property type="entry name" value="Phage_TTP_17"/>
    <property type="match status" value="1"/>
</dbReference>
<dbReference type="Proteomes" id="UP000242427">
    <property type="component" value="Unassembled WGS sequence"/>
</dbReference>
<reference evidence="1 2" key="1">
    <citation type="submission" date="2018-03" db="EMBL/GenBank/DDBJ databases">
        <title>Chitinolytic properties of Streptosporangium nondiastaticum TBG75A20.</title>
        <authorList>
            <person name="Gayathri V."/>
            <person name="Shiburaj S."/>
        </authorList>
    </citation>
    <scope>NUCLEOTIDE SEQUENCE [LARGE SCALE GENOMIC DNA]</scope>
    <source>
        <strain evidence="1 2">TBG75A20</strain>
    </source>
</reference>
<organism evidence="1 2">
    <name type="scientific">Streptosporangium nondiastaticum</name>
    <dbReference type="NCBI Taxonomy" id="35764"/>
    <lineage>
        <taxon>Bacteria</taxon>
        <taxon>Bacillati</taxon>
        <taxon>Actinomycetota</taxon>
        <taxon>Actinomycetes</taxon>
        <taxon>Streptosporangiales</taxon>
        <taxon>Streptosporangiaceae</taxon>
        <taxon>Streptosporangium</taxon>
    </lineage>
</organism>
<dbReference type="RefSeq" id="WP_106674872.1">
    <property type="nucleotide sequence ID" value="NZ_PXWG01000009.1"/>
</dbReference>
<protein>
    <submittedName>
        <fullName evidence="1">Phage tail protein</fullName>
    </submittedName>
</protein>
<name>A0A9X7JTQ7_9ACTN</name>